<feature type="domain" description="RRM" evidence="2">
    <location>
        <begin position="350"/>
        <end position="428"/>
    </location>
</feature>
<protein>
    <submittedName>
        <fullName evidence="3">GTPase activating protein (SH3 domain) binding protein 2</fullName>
    </submittedName>
</protein>
<reference evidence="3" key="3">
    <citation type="submission" date="2025-09" db="UniProtKB">
        <authorList>
            <consortium name="Ensembl"/>
        </authorList>
    </citation>
    <scope>IDENTIFICATION</scope>
</reference>
<dbReference type="Proteomes" id="UP000694680">
    <property type="component" value="Chromosome 4"/>
</dbReference>
<feature type="domain" description="RRM" evidence="2">
    <location>
        <begin position="216"/>
        <end position="294"/>
    </location>
</feature>
<dbReference type="InterPro" id="IPR012677">
    <property type="entry name" value="Nucleotide-bd_a/b_plait_sf"/>
</dbReference>
<reference evidence="3" key="2">
    <citation type="submission" date="2025-08" db="UniProtKB">
        <authorList>
            <consortium name="Ensembl"/>
        </authorList>
    </citation>
    <scope>IDENTIFICATION</scope>
</reference>
<dbReference type="InterPro" id="IPR039539">
    <property type="entry name" value="Ras_GTPase_bind_prot"/>
</dbReference>
<proteinExistence type="predicted"/>
<dbReference type="Ensembl" id="ENSGWIT00000039624.1">
    <property type="protein sequence ID" value="ENSGWIP00000036357.1"/>
    <property type="gene ID" value="ENSGWIG00000018736.1"/>
</dbReference>
<dbReference type="GO" id="GO:0003729">
    <property type="term" value="F:mRNA binding"/>
    <property type="evidence" value="ECO:0007669"/>
    <property type="project" value="TreeGrafter"/>
</dbReference>
<dbReference type="SUPFAM" id="SSF54928">
    <property type="entry name" value="RNA-binding domain, RBD"/>
    <property type="match status" value="3"/>
</dbReference>
<keyword evidence="1" id="KW-0694">RNA-binding</keyword>
<dbReference type="InterPro" id="IPR035979">
    <property type="entry name" value="RBD_domain_sf"/>
</dbReference>
<sequence>MLTWIISLQPLMFRGEVNLNVDEKTTRAFRERGRREMRPNDREPRGSQVIVGSKMMRQHNGGRDGELGDTDYRRIVRHPDSHQLFVGNIPHDIDESELKEFFMTYGNVVKLQIKTRGVGRKLPNFGFVVFDDSDPVQRILEAKPLMFRGEVNLNVDEKTTRAFREQGRREMRPNDREPRGSQVIVGSKMMRQHNGGRDGELGDTDYKRIVRHPDSHQLFVGNIPHDIDESELKEFFMTYGNVVKLRIINRGVGRKLPNFGFVVFDDSDPVQRILEAKPLMFRGEVNLNVDEKTTRAFREQGRREMRPNDREPRGSQVIVGSKMMRQHNGGRDGELGDTDYKRIVRHPDSHQLFVGNIAHDIDESELKEFFMTYGNVVELRIKTRAVGRKLPNFGFVVFDDSDPVQRILEAKPLMFRGEVNLNVDEKTTRAFRERC</sequence>
<dbReference type="GO" id="GO:1990904">
    <property type="term" value="C:ribonucleoprotein complex"/>
    <property type="evidence" value="ECO:0007669"/>
    <property type="project" value="TreeGrafter"/>
</dbReference>
<name>A0A8C5GVJ0_GOUWI</name>
<evidence type="ECO:0000313" key="4">
    <source>
        <dbReference type="Proteomes" id="UP000694680"/>
    </source>
</evidence>
<dbReference type="Gene3D" id="3.30.70.330">
    <property type="match status" value="3"/>
</dbReference>
<dbReference type="PANTHER" id="PTHR10693">
    <property type="entry name" value="RAS GTPASE-ACTIVATING PROTEIN-BINDING PROTEIN"/>
    <property type="match status" value="1"/>
</dbReference>
<evidence type="ECO:0000313" key="3">
    <source>
        <dbReference type="Ensembl" id="ENSGWIP00000036357.1"/>
    </source>
</evidence>
<accession>A0A8C5GVJ0</accession>
<evidence type="ECO:0000256" key="1">
    <source>
        <dbReference type="PROSITE-ProRule" id="PRU00176"/>
    </source>
</evidence>
<dbReference type="PANTHER" id="PTHR10693:SF10">
    <property type="entry name" value="RAS GTPASE-ACTIVATING PROTEIN-BINDING PROTEIN 2"/>
    <property type="match status" value="1"/>
</dbReference>
<dbReference type="SMART" id="SM00360">
    <property type="entry name" value="RRM"/>
    <property type="match status" value="3"/>
</dbReference>
<evidence type="ECO:0000259" key="2">
    <source>
        <dbReference type="PROSITE" id="PS50102"/>
    </source>
</evidence>
<reference evidence="3" key="1">
    <citation type="submission" date="2020-06" db="EMBL/GenBank/DDBJ databases">
        <authorList>
            <consortium name="Wellcome Sanger Institute Data Sharing"/>
        </authorList>
    </citation>
    <scope>NUCLEOTIDE SEQUENCE [LARGE SCALE GENOMIC DNA]</scope>
</reference>
<keyword evidence="4" id="KW-1185">Reference proteome</keyword>
<dbReference type="AlphaFoldDB" id="A0A8C5GVJ0"/>
<dbReference type="InterPro" id="IPR000504">
    <property type="entry name" value="RRM_dom"/>
</dbReference>
<organism evidence="3 4">
    <name type="scientific">Gouania willdenowi</name>
    <name type="common">Blunt-snouted clingfish</name>
    <name type="synonym">Lepadogaster willdenowi</name>
    <dbReference type="NCBI Taxonomy" id="441366"/>
    <lineage>
        <taxon>Eukaryota</taxon>
        <taxon>Metazoa</taxon>
        <taxon>Chordata</taxon>
        <taxon>Craniata</taxon>
        <taxon>Vertebrata</taxon>
        <taxon>Euteleostomi</taxon>
        <taxon>Actinopterygii</taxon>
        <taxon>Neopterygii</taxon>
        <taxon>Teleostei</taxon>
        <taxon>Neoteleostei</taxon>
        <taxon>Acanthomorphata</taxon>
        <taxon>Ovalentaria</taxon>
        <taxon>Blenniimorphae</taxon>
        <taxon>Blenniiformes</taxon>
        <taxon>Gobiesocoidei</taxon>
        <taxon>Gobiesocidae</taxon>
        <taxon>Gobiesocinae</taxon>
        <taxon>Gouania</taxon>
    </lineage>
</organism>
<dbReference type="PROSITE" id="PS50102">
    <property type="entry name" value="RRM"/>
    <property type="match status" value="3"/>
</dbReference>
<dbReference type="Pfam" id="PF00076">
    <property type="entry name" value="RRM_1"/>
    <property type="match status" value="3"/>
</dbReference>
<dbReference type="GO" id="GO:0005829">
    <property type="term" value="C:cytosol"/>
    <property type="evidence" value="ECO:0007669"/>
    <property type="project" value="TreeGrafter"/>
</dbReference>
<feature type="domain" description="RRM" evidence="2">
    <location>
        <begin position="82"/>
        <end position="160"/>
    </location>
</feature>